<sequence>MTAEDLALLESKLSDPWWRLTSGHLYKIKTADGRGIIPFEPREEQKVLLRKLLDAVHGVKAKDPGCPSQQVEIKSRRLGYSTTLGVFVADCLGFRRSFTAQLIDQTADDAAKKMNGIVKVALNALMELGWPLVKLKDNDSELTVDALGQEAPSSFFAGVKGRGGSYDFLWASELGVIQHDDAKRAEEIVTGAFPAARHGVKFVETTWKGGKGGKLWDLIRPTLEGIAEDWQVHFTPWYLDPRNVSTTAAHDAESLAYFASIAERLTKDGILLSEAQRRWYAAERRTQGLFMMRENPTFLDECWRAPIEGAIYAAALDRARTEGRICPMPVAGDSLVNTSWDLGSPRHRVTWFWQVVGREIRIVDYIAGFEGTLTELVALILAKGYNLGRHYLPHDAQQTERSGTTFAAELRTAGLSNLICVPRTSSVWIGINHALEMMPGMVWRQTPEVEKGLEALAAYRQHTEGAGALTRAEPVHDWASHPADALRTLAEAHRAGLFKFASAVDPRPDEYGKHRPRKGMKTRRISS</sequence>
<dbReference type="AlphaFoldDB" id="A0A1T4Z3Z1"/>
<feature type="region of interest" description="Disordered" evidence="1">
    <location>
        <begin position="508"/>
        <end position="527"/>
    </location>
</feature>
<dbReference type="Gene3D" id="3.30.420.280">
    <property type="match status" value="1"/>
</dbReference>
<evidence type="ECO:0000256" key="1">
    <source>
        <dbReference type="SAM" id="MobiDB-lite"/>
    </source>
</evidence>
<evidence type="ECO:0000313" key="3">
    <source>
        <dbReference type="Proteomes" id="UP000190774"/>
    </source>
</evidence>
<dbReference type="RefSeq" id="WP_078816125.1">
    <property type="nucleotide sequence ID" value="NZ_FUYE01000029.1"/>
</dbReference>
<feature type="compositionally biased region" description="Basic residues" evidence="1">
    <location>
        <begin position="514"/>
        <end position="527"/>
    </location>
</feature>
<reference evidence="3" key="1">
    <citation type="submission" date="2017-02" db="EMBL/GenBank/DDBJ databases">
        <authorList>
            <person name="Varghese N."/>
            <person name="Submissions S."/>
        </authorList>
    </citation>
    <scope>NUCLEOTIDE SEQUENCE [LARGE SCALE GENOMIC DNA]</scope>
    <source>
        <strain evidence="3">ATCC 700200</strain>
    </source>
</reference>
<dbReference type="Gene3D" id="3.40.50.300">
    <property type="entry name" value="P-loop containing nucleotide triphosphate hydrolases"/>
    <property type="match status" value="1"/>
</dbReference>
<name>A0A1T4Z3Z1_9BACT</name>
<accession>A0A1T4Z3Z1</accession>
<protein>
    <submittedName>
        <fullName evidence="2">Uncharacterized protein</fullName>
    </submittedName>
</protein>
<dbReference type="Proteomes" id="UP000190774">
    <property type="component" value="Unassembled WGS sequence"/>
</dbReference>
<proteinExistence type="predicted"/>
<dbReference type="EMBL" id="FUYE01000029">
    <property type="protein sequence ID" value="SKB08739.1"/>
    <property type="molecule type" value="Genomic_DNA"/>
</dbReference>
<dbReference type="OrthoDB" id="479677at2"/>
<organism evidence="2 3">
    <name type="scientific">Prosthecobacter debontii</name>
    <dbReference type="NCBI Taxonomy" id="48467"/>
    <lineage>
        <taxon>Bacteria</taxon>
        <taxon>Pseudomonadati</taxon>
        <taxon>Verrucomicrobiota</taxon>
        <taxon>Verrucomicrobiia</taxon>
        <taxon>Verrucomicrobiales</taxon>
        <taxon>Verrucomicrobiaceae</taxon>
        <taxon>Prosthecobacter</taxon>
    </lineage>
</organism>
<dbReference type="STRING" id="48467.SAMN02745166_05016"/>
<gene>
    <name evidence="2" type="ORF">SAMN02745166_05016</name>
</gene>
<dbReference type="InterPro" id="IPR027417">
    <property type="entry name" value="P-loop_NTPase"/>
</dbReference>
<evidence type="ECO:0000313" key="2">
    <source>
        <dbReference type="EMBL" id="SKB08739.1"/>
    </source>
</evidence>
<keyword evidence="3" id="KW-1185">Reference proteome</keyword>